<dbReference type="SUPFAM" id="SSF88798">
    <property type="entry name" value="N-terminal, heterodimerisation domain of RBP7 (RpoE)"/>
    <property type="match status" value="1"/>
</dbReference>
<organism evidence="9 10">
    <name type="scientific">Phialemonium atrogriseum</name>
    <dbReference type="NCBI Taxonomy" id="1093897"/>
    <lineage>
        <taxon>Eukaryota</taxon>
        <taxon>Fungi</taxon>
        <taxon>Dikarya</taxon>
        <taxon>Ascomycota</taxon>
        <taxon>Pezizomycotina</taxon>
        <taxon>Sordariomycetes</taxon>
        <taxon>Sordariomycetidae</taxon>
        <taxon>Cephalothecales</taxon>
        <taxon>Cephalothecaceae</taxon>
        <taxon>Phialemonium</taxon>
    </lineage>
</organism>
<dbReference type="EMBL" id="MU839019">
    <property type="protein sequence ID" value="KAK1764569.1"/>
    <property type="molecule type" value="Genomic_DNA"/>
</dbReference>
<evidence type="ECO:0000313" key="10">
    <source>
        <dbReference type="Proteomes" id="UP001244011"/>
    </source>
</evidence>
<evidence type="ECO:0000256" key="2">
    <source>
        <dbReference type="ARBA" id="ARBA00009307"/>
    </source>
</evidence>
<dbReference type="CDD" id="cd04330">
    <property type="entry name" value="RNAP_III_Rpc25_N"/>
    <property type="match status" value="1"/>
</dbReference>
<dbReference type="Pfam" id="PF08292">
    <property type="entry name" value="RNA_pol_Rbc25"/>
    <property type="match status" value="1"/>
</dbReference>
<dbReference type="PANTHER" id="PTHR12709">
    <property type="entry name" value="DNA-DIRECTED RNA POLYMERASE II, III"/>
    <property type="match status" value="1"/>
</dbReference>
<evidence type="ECO:0000313" key="9">
    <source>
        <dbReference type="EMBL" id="KAK1764569.1"/>
    </source>
</evidence>
<keyword evidence="4 6" id="KW-0804">Transcription</keyword>
<keyword evidence="5 6" id="KW-0539">Nucleus</keyword>
<keyword evidence="3 6" id="KW-0240">DNA-directed RNA polymerase</keyword>
<dbReference type="Pfam" id="PF03876">
    <property type="entry name" value="SHS2_Rpb7-N"/>
    <property type="match status" value="1"/>
</dbReference>
<name>A0AAJ0BWU2_9PEZI</name>
<feature type="domain" description="RNA polymerase Rpb7-like N-terminal" evidence="7">
    <location>
        <begin position="9"/>
        <end position="64"/>
    </location>
</feature>
<comment type="caution">
    <text evidence="9">The sequence shown here is derived from an EMBL/GenBank/DDBJ whole genome shotgun (WGS) entry which is preliminary data.</text>
</comment>
<keyword evidence="10" id="KW-1185">Reference proteome</keyword>
<dbReference type="InterPro" id="IPR005576">
    <property type="entry name" value="Rpb7-like_N"/>
</dbReference>
<evidence type="ECO:0000256" key="3">
    <source>
        <dbReference type="ARBA" id="ARBA00022478"/>
    </source>
</evidence>
<accession>A0AAJ0BWU2</accession>
<evidence type="ECO:0000259" key="7">
    <source>
        <dbReference type="Pfam" id="PF03876"/>
    </source>
</evidence>
<evidence type="ECO:0000256" key="6">
    <source>
        <dbReference type="RuleBase" id="RU369086"/>
    </source>
</evidence>
<comment type="function">
    <text evidence="6">DNA-dependent RNA polymerase which catalyzes the transcription of DNA into RNA using the four ribonucleoside triphosphates as substrates.</text>
</comment>
<dbReference type="SUPFAM" id="SSF50249">
    <property type="entry name" value="Nucleic acid-binding proteins"/>
    <property type="match status" value="1"/>
</dbReference>
<dbReference type="Gene3D" id="2.40.50.140">
    <property type="entry name" value="Nucleic acid-binding proteins"/>
    <property type="match status" value="1"/>
</dbReference>
<dbReference type="FunFam" id="2.40.50.140:FF:000221">
    <property type="entry name" value="DNA-directed RNA polymerase III subunit"/>
    <property type="match status" value="1"/>
</dbReference>
<comment type="subcellular location">
    <subcellularLocation>
        <location evidence="1 6">Nucleus</location>
    </subcellularLocation>
</comment>
<dbReference type="InterPro" id="IPR045113">
    <property type="entry name" value="Rpb7-like"/>
</dbReference>
<dbReference type="RefSeq" id="XP_060280782.1">
    <property type="nucleotide sequence ID" value="XM_060428662.1"/>
</dbReference>
<dbReference type="GO" id="GO:0006384">
    <property type="term" value="P:transcription initiation at RNA polymerase III promoter"/>
    <property type="evidence" value="ECO:0007669"/>
    <property type="project" value="TreeGrafter"/>
</dbReference>
<reference evidence="9" key="1">
    <citation type="submission" date="2023-06" db="EMBL/GenBank/DDBJ databases">
        <title>Genome-scale phylogeny and comparative genomics of the fungal order Sordariales.</title>
        <authorList>
            <consortium name="Lawrence Berkeley National Laboratory"/>
            <person name="Hensen N."/>
            <person name="Bonometti L."/>
            <person name="Westerberg I."/>
            <person name="Brannstrom I.O."/>
            <person name="Guillou S."/>
            <person name="Cros-Aarteil S."/>
            <person name="Calhoun S."/>
            <person name="Haridas S."/>
            <person name="Kuo A."/>
            <person name="Mondo S."/>
            <person name="Pangilinan J."/>
            <person name="Riley R."/>
            <person name="Labutti K."/>
            <person name="Andreopoulos B."/>
            <person name="Lipzen A."/>
            <person name="Chen C."/>
            <person name="Yanf M."/>
            <person name="Daum C."/>
            <person name="Ng V."/>
            <person name="Clum A."/>
            <person name="Steindorff A."/>
            <person name="Ohm R."/>
            <person name="Martin F."/>
            <person name="Silar P."/>
            <person name="Natvig D."/>
            <person name="Lalanne C."/>
            <person name="Gautier V."/>
            <person name="Ament-Velasquez S.L."/>
            <person name="Kruys A."/>
            <person name="Hutchinson M.I."/>
            <person name="Powell A.J."/>
            <person name="Barry K."/>
            <person name="Miller A.N."/>
            <person name="Grigoriev I.V."/>
            <person name="Debuchy R."/>
            <person name="Gladieux P."/>
            <person name="Thoren M.H."/>
            <person name="Johannesson H."/>
        </authorList>
    </citation>
    <scope>NUCLEOTIDE SEQUENCE</scope>
    <source>
        <strain evidence="9">8032-3</strain>
    </source>
</reference>
<proteinExistence type="inferred from homology"/>
<evidence type="ECO:0000256" key="4">
    <source>
        <dbReference type="ARBA" id="ARBA00023163"/>
    </source>
</evidence>
<gene>
    <name evidence="9" type="ORF">QBC33DRAFT_546441</name>
</gene>
<dbReference type="GeneID" id="85311849"/>
<dbReference type="PANTHER" id="PTHR12709:SF1">
    <property type="entry name" value="DNA-DIRECTED RNA POLYMERASE III SUBUNIT RPC8"/>
    <property type="match status" value="1"/>
</dbReference>
<dbReference type="FunFam" id="3.30.1490.120:FF:000001">
    <property type="entry name" value="DNA-directed RNA polymerase II subunit RPB7"/>
    <property type="match status" value="1"/>
</dbReference>
<dbReference type="InterPro" id="IPR012340">
    <property type="entry name" value="NA-bd_OB-fold"/>
</dbReference>
<dbReference type="InterPro" id="IPR013238">
    <property type="entry name" value="RNA_pol_III_Rbc25"/>
</dbReference>
<sequence length="195" mass="22150">MFILSKVADLVQIAPHDFSKNSMDAIEDNINTKYANKVIQKIGLCICLWDVLWSSEGLIGHGTGLVNVNVEFRLVVFRPFKGEVLLGRITSGTQDGINIRTDFFDDIFVPFTELPDEATYEPKDALWVWRDEDQVMYYDIHEMVRFQVVSEDWHDQTPTGPLGVGDEPEGRTIAPYRITASMKGSGLGCCLWWDE</sequence>
<dbReference type="Gene3D" id="3.30.1490.120">
    <property type="entry name" value="RNA polymerase Rpb7-like, N-terminal domain"/>
    <property type="match status" value="1"/>
</dbReference>
<evidence type="ECO:0000256" key="1">
    <source>
        <dbReference type="ARBA" id="ARBA00004123"/>
    </source>
</evidence>
<dbReference type="AlphaFoldDB" id="A0AAJ0BWU2"/>
<feature type="domain" description="RNA polymerase III subunit Rpc25" evidence="8">
    <location>
        <begin position="83"/>
        <end position="193"/>
    </location>
</feature>
<evidence type="ECO:0000259" key="8">
    <source>
        <dbReference type="Pfam" id="PF08292"/>
    </source>
</evidence>
<dbReference type="GO" id="GO:0005666">
    <property type="term" value="C:RNA polymerase III complex"/>
    <property type="evidence" value="ECO:0007669"/>
    <property type="project" value="UniProtKB-ARBA"/>
</dbReference>
<dbReference type="InterPro" id="IPR036898">
    <property type="entry name" value="RNA_pol_Rpb7-like_N_sf"/>
</dbReference>
<comment type="similarity">
    <text evidence="2">Belongs to the eukaryotic RPB7/RPC8 RNA polymerase subunit family.</text>
</comment>
<dbReference type="Proteomes" id="UP001244011">
    <property type="component" value="Unassembled WGS sequence"/>
</dbReference>
<protein>
    <recommendedName>
        <fullName evidence="6">DNA-directed RNA polymerase subunit</fullName>
    </recommendedName>
</protein>
<evidence type="ECO:0000256" key="5">
    <source>
        <dbReference type="ARBA" id="ARBA00023242"/>
    </source>
</evidence>